<evidence type="ECO:0000256" key="10">
    <source>
        <dbReference type="ARBA" id="ARBA00023235"/>
    </source>
</evidence>
<reference evidence="17 18" key="1">
    <citation type="journal article" date="2021" name="Sci. Rep.">
        <title>The distribution of antibiotic resistance genes in chicken gut microbiota commensals.</title>
        <authorList>
            <person name="Juricova H."/>
            <person name="Matiasovicova J."/>
            <person name="Kubasova T."/>
            <person name="Cejkova D."/>
            <person name="Rychlik I."/>
        </authorList>
    </citation>
    <scope>NUCLEOTIDE SEQUENCE [LARGE SCALE GENOMIC DNA]</scope>
    <source>
        <strain evidence="17 18">An411</strain>
    </source>
</reference>
<dbReference type="SUPFAM" id="SSF52540">
    <property type="entry name" value="P-loop containing nucleoside triphosphate hydrolases"/>
    <property type="match status" value="1"/>
</dbReference>
<keyword evidence="4 14" id="KW-0378">Hydrolase</keyword>
<protein>
    <recommendedName>
        <fullName evidence="12">DNA 3'-5' helicase</fullName>
        <ecNumber evidence="12">5.6.2.4</ecNumber>
    </recommendedName>
</protein>
<evidence type="ECO:0000259" key="16">
    <source>
        <dbReference type="PROSITE" id="PS51217"/>
    </source>
</evidence>
<keyword evidence="3" id="KW-0227">DNA damage</keyword>
<evidence type="ECO:0000259" key="15">
    <source>
        <dbReference type="PROSITE" id="PS51198"/>
    </source>
</evidence>
<feature type="binding site" evidence="14">
    <location>
        <begin position="25"/>
        <end position="32"/>
    </location>
    <ligand>
        <name>ATP</name>
        <dbReference type="ChEBI" id="CHEBI:30616"/>
    </ligand>
</feature>
<keyword evidence="2 14" id="KW-0547">Nucleotide-binding</keyword>
<dbReference type="PROSITE" id="PS51198">
    <property type="entry name" value="UVRD_HELICASE_ATP_BIND"/>
    <property type="match status" value="1"/>
</dbReference>
<dbReference type="PROSITE" id="PS51217">
    <property type="entry name" value="UVRD_HELICASE_CTER"/>
    <property type="match status" value="1"/>
</dbReference>
<dbReference type="NCBIfam" id="TIGR02785">
    <property type="entry name" value="addA_Gpos"/>
    <property type="match status" value="1"/>
</dbReference>
<proteinExistence type="predicted"/>
<evidence type="ECO:0000256" key="9">
    <source>
        <dbReference type="ARBA" id="ARBA00023204"/>
    </source>
</evidence>
<feature type="domain" description="UvrD-like helicase ATP-binding" evidence="15">
    <location>
        <begin position="4"/>
        <end position="474"/>
    </location>
</feature>
<dbReference type="InterPro" id="IPR014017">
    <property type="entry name" value="DNA_helicase_UvrD-like_C"/>
</dbReference>
<dbReference type="Proteomes" id="UP000719500">
    <property type="component" value="Unassembled WGS sequence"/>
</dbReference>
<keyword evidence="18" id="KW-1185">Reference proteome</keyword>
<dbReference type="InterPro" id="IPR011335">
    <property type="entry name" value="Restrct_endonuc-II-like"/>
</dbReference>
<evidence type="ECO:0000256" key="4">
    <source>
        <dbReference type="ARBA" id="ARBA00022801"/>
    </source>
</evidence>
<dbReference type="SUPFAM" id="SSF52980">
    <property type="entry name" value="Restriction endonuclease-like"/>
    <property type="match status" value="1"/>
</dbReference>
<evidence type="ECO:0000256" key="7">
    <source>
        <dbReference type="ARBA" id="ARBA00022840"/>
    </source>
</evidence>
<evidence type="ECO:0000256" key="13">
    <source>
        <dbReference type="ARBA" id="ARBA00048988"/>
    </source>
</evidence>
<dbReference type="Pfam" id="PF00580">
    <property type="entry name" value="UvrD-helicase"/>
    <property type="match status" value="1"/>
</dbReference>
<dbReference type="InterPro" id="IPR014152">
    <property type="entry name" value="AddA"/>
</dbReference>
<dbReference type="InterPro" id="IPR000212">
    <property type="entry name" value="DNA_helicase_UvrD/REP"/>
</dbReference>
<dbReference type="PANTHER" id="PTHR11070">
    <property type="entry name" value="UVRD / RECB / PCRA DNA HELICASE FAMILY MEMBER"/>
    <property type="match status" value="1"/>
</dbReference>
<evidence type="ECO:0000256" key="2">
    <source>
        <dbReference type="ARBA" id="ARBA00022741"/>
    </source>
</evidence>
<evidence type="ECO:0000313" key="18">
    <source>
        <dbReference type="Proteomes" id="UP000719500"/>
    </source>
</evidence>
<dbReference type="EMBL" id="JACSNX010000004">
    <property type="protein sequence ID" value="MBM6850742.1"/>
    <property type="molecule type" value="Genomic_DNA"/>
</dbReference>
<dbReference type="Pfam" id="PF13361">
    <property type="entry name" value="UvrD_C"/>
    <property type="match status" value="1"/>
</dbReference>
<evidence type="ECO:0000256" key="6">
    <source>
        <dbReference type="ARBA" id="ARBA00022839"/>
    </source>
</evidence>
<evidence type="ECO:0000256" key="3">
    <source>
        <dbReference type="ARBA" id="ARBA00022763"/>
    </source>
</evidence>
<keyword evidence="10" id="KW-0413">Isomerase</keyword>
<dbReference type="InterPro" id="IPR014016">
    <property type="entry name" value="UvrD-like_ATP-bd"/>
</dbReference>
<comment type="catalytic activity">
    <reaction evidence="11">
        <text>Couples ATP hydrolysis with the unwinding of duplex DNA by translocating in the 3'-5' direction.</text>
        <dbReference type="EC" id="5.6.2.4"/>
    </reaction>
</comment>
<dbReference type="PANTHER" id="PTHR11070:SF48">
    <property type="entry name" value="ATP-DEPENDENT HELICASE_NUCLEASE SUBUNIT A"/>
    <property type="match status" value="1"/>
</dbReference>
<comment type="caution">
    <text evidence="17">The sequence shown here is derived from an EMBL/GenBank/DDBJ whole genome shotgun (WGS) entry which is preliminary data.</text>
</comment>
<keyword evidence="1" id="KW-0540">Nuclease</keyword>
<evidence type="ECO:0000256" key="5">
    <source>
        <dbReference type="ARBA" id="ARBA00022806"/>
    </source>
</evidence>
<evidence type="ECO:0000256" key="14">
    <source>
        <dbReference type="PROSITE-ProRule" id="PRU00560"/>
    </source>
</evidence>
<sequence>MAKLTLTPQQQAVVENRGGSLLVSAAAGSGKTKVLVDRLFRYVTEERCNIDDFLIITYTKAAAAELRSKIASELSKRLGQTPGDQQLRRQLLRVYQADIKTVDAFCTSLLRENTHLLAREGDSRALTPDFRVLDDNEAQLIRQRVLARALEDFYDQMDQGGALLADTLGAGRDDSRLAALVLELYDKVQSHADPAGWLAENRTVWGSWTGGFDNTPYAAELLTSIRRKGAHWGALLRSASARTEGDEALYRGYGEKFLQVSVAFDALAEVQTWEAARQAEAAIAFPRLSTPKGRKDEPGIAALKQVWERCKAEEKKLAGLLAVSGEEAMEDLTAVAPAMAALLRLTEDFAERYRQEKLRLNAADFSDQEHLALGLLVGPDGAPTELGEQVAARYREILVDEYQDTNEIQNAIFQAVSRNGQNIFTVGDVKQSIYRFRLADPTIFLGKYNRFKPWQEAADGEERKILLSKNFRSRREILESTNFIFSNILSVEMGEMEYGEEEALHFGAEYYPERDDCRTEFHLISAHQKAGENDKPVKKVTAEARFVAARIRQLLDEGYPVTESDGTLRPCRPEDIVILMRSPGSRSAAFAAALAERDIPCSFQESGDFFHTMEISVMVSLLEIVDNPRQDVPLISVLRSPLFGFTPDRLAEVRAAAPTGDYYDAVVIDGGEDCQAFLATLADLRQAGRDMSVHRLIWHIYNRLNVLGVFGAMDDGAARRENLIALSQHAEKFESNGYRGLFAFVTQLRRLLEQDQAPATRGPAEAAGVRLMSIHKSKGLEFPIVILADLDHAFSRQDFDTPVLVHPSMGLGPKRIDLERKIQYPTLARLAIQEKLRRENLAEEQRILYVAMTRPKEKLILVDALYNAPGRLQKLAAVAACPVLPETVAEGRTLGDWILLPLLCRPEAAPLRALAETEIDQLYIGNDSPWQVFLHDSEDYRDRPVRPQVTAEAAGETAPFDLALLSFVYPYQRETALPAKVTATQLKGRQLDQEIAEHAAHTPYLRPLSQPSFRRERQGLTPAERGTAAHLVLQYLDFSNFDVAGQIEALRQRSLLTDQQAAAVETAPLERFLRSSLAEEIRRSQNVLREYRFTLLMDARDYDPAAAEGETILLQGVVDCCFETAEGLTVVDFKTDHVFTTAEVRRRAEHYRPQLEAYSRALERVLEKTVTRRALYFLAAGETVDI</sequence>
<evidence type="ECO:0000256" key="12">
    <source>
        <dbReference type="ARBA" id="ARBA00034808"/>
    </source>
</evidence>
<organism evidence="17 18">
    <name type="scientific">Oscillibacter valericigenes</name>
    <dbReference type="NCBI Taxonomy" id="351091"/>
    <lineage>
        <taxon>Bacteria</taxon>
        <taxon>Bacillati</taxon>
        <taxon>Bacillota</taxon>
        <taxon>Clostridia</taxon>
        <taxon>Eubacteriales</taxon>
        <taxon>Oscillospiraceae</taxon>
        <taxon>Oscillibacter</taxon>
    </lineage>
</organism>
<evidence type="ECO:0000256" key="8">
    <source>
        <dbReference type="ARBA" id="ARBA00023125"/>
    </source>
</evidence>
<name>A0ABS2FT02_9FIRM</name>
<dbReference type="Gene3D" id="3.40.50.300">
    <property type="entry name" value="P-loop containing nucleotide triphosphate hydrolases"/>
    <property type="match status" value="4"/>
</dbReference>
<dbReference type="GO" id="GO:0004386">
    <property type="term" value="F:helicase activity"/>
    <property type="evidence" value="ECO:0007669"/>
    <property type="project" value="UniProtKB-KW"/>
</dbReference>
<accession>A0ABS2FT02</accession>
<evidence type="ECO:0000256" key="1">
    <source>
        <dbReference type="ARBA" id="ARBA00022722"/>
    </source>
</evidence>
<keyword evidence="9" id="KW-0234">DNA repair</keyword>
<keyword evidence="7 14" id="KW-0067">ATP-binding</keyword>
<dbReference type="InterPro" id="IPR038726">
    <property type="entry name" value="PDDEXK_AddAB-type"/>
</dbReference>
<keyword evidence="8" id="KW-0238">DNA-binding</keyword>
<dbReference type="Pfam" id="PF12705">
    <property type="entry name" value="PDDEXK_1"/>
    <property type="match status" value="1"/>
</dbReference>
<keyword evidence="5 14" id="KW-0347">Helicase</keyword>
<dbReference type="RefSeq" id="WP_204803052.1">
    <property type="nucleotide sequence ID" value="NZ_JACSNX010000004.1"/>
</dbReference>
<evidence type="ECO:0000313" key="17">
    <source>
        <dbReference type="EMBL" id="MBM6850742.1"/>
    </source>
</evidence>
<dbReference type="EC" id="5.6.2.4" evidence="12"/>
<dbReference type="Gene3D" id="3.90.320.10">
    <property type="match status" value="1"/>
</dbReference>
<comment type="catalytic activity">
    <reaction evidence="13">
        <text>ATP + H2O = ADP + phosphate + H(+)</text>
        <dbReference type="Rhea" id="RHEA:13065"/>
        <dbReference type="ChEBI" id="CHEBI:15377"/>
        <dbReference type="ChEBI" id="CHEBI:15378"/>
        <dbReference type="ChEBI" id="CHEBI:30616"/>
        <dbReference type="ChEBI" id="CHEBI:43474"/>
        <dbReference type="ChEBI" id="CHEBI:456216"/>
        <dbReference type="EC" id="5.6.2.4"/>
    </reaction>
</comment>
<feature type="domain" description="UvrD-like helicase C-terminal" evidence="16">
    <location>
        <begin position="502"/>
        <end position="779"/>
    </location>
</feature>
<dbReference type="InterPro" id="IPR011604">
    <property type="entry name" value="PDDEXK-like_dom_sf"/>
</dbReference>
<evidence type="ECO:0000256" key="11">
    <source>
        <dbReference type="ARBA" id="ARBA00034617"/>
    </source>
</evidence>
<gene>
    <name evidence="17" type="primary">addA</name>
    <name evidence="17" type="ORF">H9X91_04730</name>
</gene>
<keyword evidence="6" id="KW-0269">Exonuclease</keyword>
<dbReference type="InterPro" id="IPR027417">
    <property type="entry name" value="P-loop_NTPase"/>
</dbReference>